<accession>A0AAQ4FR37</accession>
<comment type="caution">
    <text evidence="2">The sequence shown here is derived from an EMBL/GenBank/DDBJ whole genome shotgun (WGS) entry which is preliminary data.</text>
</comment>
<gene>
    <name evidence="2" type="ORF">V5799_021179</name>
</gene>
<proteinExistence type="predicted"/>
<keyword evidence="3" id="KW-1185">Reference proteome</keyword>
<evidence type="ECO:0000313" key="3">
    <source>
        <dbReference type="Proteomes" id="UP001321473"/>
    </source>
</evidence>
<name>A0AAQ4FR37_AMBAM</name>
<dbReference type="AlphaFoldDB" id="A0AAQ4FR37"/>
<evidence type="ECO:0000313" key="2">
    <source>
        <dbReference type="EMBL" id="KAK8789045.1"/>
    </source>
</evidence>
<organism evidence="2 3">
    <name type="scientific">Amblyomma americanum</name>
    <name type="common">Lone star tick</name>
    <dbReference type="NCBI Taxonomy" id="6943"/>
    <lineage>
        <taxon>Eukaryota</taxon>
        <taxon>Metazoa</taxon>
        <taxon>Ecdysozoa</taxon>
        <taxon>Arthropoda</taxon>
        <taxon>Chelicerata</taxon>
        <taxon>Arachnida</taxon>
        <taxon>Acari</taxon>
        <taxon>Parasitiformes</taxon>
        <taxon>Ixodida</taxon>
        <taxon>Ixodoidea</taxon>
        <taxon>Ixodidae</taxon>
        <taxon>Amblyomminae</taxon>
        <taxon>Amblyomma</taxon>
    </lineage>
</organism>
<dbReference type="EMBL" id="JARKHS020000207">
    <property type="protein sequence ID" value="KAK8789045.1"/>
    <property type="molecule type" value="Genomic_DNA"/>
</dbReference>
<feature type="region of interest" description="Disordered" evidence="1">
    <location>
        <begin position="445"/>
        <end position="480"/>
    </location>
</feature>
<reference evidence="2 3" key="1">
    <citation type="journal article" date="2023" name="Arcadia Sci">
        <title>De novo assembly of a long-read Amblyomma americanum tick genome.</title>
        <authorList>
            <person name="Chou S."/>
            <person name="Poskanzer K.E."/>
            <person name="Rollins M."/>
            <person name="Thuy-Boun P.S."/>
        </authorList>
    </citation>
    <scope>NUCLEOTIDE SEQUENCE [LARGE SCALE GENOMIC DNA]</scope>
    <source>
        <strain evidence="2">F_SG_1</strain>
        <tissue evidence="2">Salivary glands</tissue>
    </source>
</reference>
<sequence length="480" mass="51983">MTPQQVTAGTDVVWRSTRVPRRPRRGRPRLVICISTRGSDCRFNGFACGVWWRRLFLRFHGVALQHPRISGCNRTGTRCWFFGGSRRQSVNEPLEAVPGTERTSLWWRRGKARAALEALVAMATAVTSNSGGGGRGCRRRAMDAYGAGGRESAVSLTCPACRISAVSSRARAMCPFCGSFYNRDANSNTSLRRRTAPGDSLPHIFKLLAYQKELLDLCELNILVLDGLAFTVRKRCRDAANNKKNPNILTYTEFYNSALDHIDLMSEYYRWQSPGKHTKRLWDDAPRSLALSGHGGVVGTKFAAAFQKGDLVDTSHEPSPSGVGTAKEGEEVRGGQLQAVYLKGRPADLTSVLPPCDLDSFKKDEVLGTELRAIFRKGHHVDASCALLPSGSGGVKDGVLGGELPAILQKGHHVDASRALPPSGSGGVKDRVLGGELPAILQKGHHVDASRALPPSGSGGVKDESTWRRAPSHPPEGSPC</sequence>
<protein>
    <submittedName>
        <fullName evidence="2">Uncharacterized protein</fullName>
    </submittedName>
</protein>
<dbReference type="Proteomes" id="UP001321473">
    <property type="component" value="Unassembled WGS sequence"/>
</dbReference>
<evidence type="ECO:0000256" key="1">
    <source>
        <dbReference type="SAM" id="MobiDB-lite"/>
    </source>
</evidence>